<comment type="caution">
    <text evidence="2">The sequence shown here is derived from an EMBL/GenBank/DDBJ whole genome shotgun (WGS) entry which is preliminary data.</text>
</comment>
<gene>
    <name evidence="2" type="ORF">CBR_g6277</name>
</gene>
<proteinExistence type="predicted"/>
<feature type="compositionally biased region" description="Basic and acidic residues" evidence="1">
    <location>
        <begin position="106"/>
        <end position="117"/>
    </location>
</feature>
<dbReference type="AlphaFoldDB" id="A0A388KJE4"/>
<sequence>MDLGKGRYEATNFPVTHGDPGVADSVVDAGESRVLLLMRETGEIVGVDGREGARDSSVEILVIFTDGNCARDNEVNFDITIKFPLVHTEKKDMERKGGDEGVGGSVRDDSDKKAGGVELVEERGRERAPSIREWGSAQELVRGEEVKGTTGKRPGTKPNRPYFHEGKEWLEMVEKTEPRIHSFGGVDFLIPLQRLYQILRAVAPDSAMDRPAVTVVASFQTLRLSFALRFLPPPLRFSFLFLFASRGTATRLSRSTFLFLLL</sequence>
<accession>A0A388KJE4</accession>
<keyword evidence="3" id="KW-1185">Reference proteome</keyword>
<dbReference type="Proteomes" id="UP000265515">
    <property type="component" value="Unassembled WGS sequence"/>
</dbReference>
<dbReference type="Gramene" id="GBG70146">
    <property type="protein sequence ID" value="GBG70146"/>
    <property type="gene ID" value="CBR_g6277"/>
</dbReference>
<name>A0A388KJE4_CHABU</name>
<organism evidence="2 3">
    <name type="scientific">Chara braunii</name>
    <name type="common">Braun's stonewort</name>
    <dbReference type="NCBI Taxonomy" id="69332"/>
    <lineage>
        <taxon>Eukaryota</taxon>
        <taxon>Viridiplantae</taxon>
        <taxon>Streptophyta</taxon>
        <taxon>Charophyceae</taxon>
        <taxon>Charales</taxon>
        <taxon>Characeae</taxon>
        <taxon>Chara</taxon>
    </lineage>
</organism>
<evidence type="ECO:0000313" key="3">
    <source>
        <dbReference type="Proteomes" id="UP000265515"/>
    </source>
</evidence>
<evidence type="ECO:0000313" key="2">
    <source>
        <dbReference type="EMBL" id="GBG70146.1"/>
    </source>
</evidence>
<evidence type="ECO:0000256" key="1">
    <source>
        <dbReference type="SAM" id="MobiDB-lite"/>
    </source>
</evidence>
<reference evidence="2 3" key="1">
    <citation type="journal article" date="2018" name="Cell">
        <title>The Chara Genome: Secondary Complexity and Implications for Plant Terrestrialization.</title>
        <authorList>
            <person name="Nishiyama T."/>
            <person name="Sakayama H."/>
            <person name="Vries J.D."/>
            <person name="Buschmann H."/>
            <person name="Saint-Marcoux D."/>
            <person name="Ullrich K.K."/>
            <person name="Haas F.B."/>
            <person name="Vanderstraeten L."/>
            <person name="Becker D."/>
            <person name="Lang D."/>
            <person name="Vosolsobe S."/>
            <person name="Rombauts S."/>
            <person name="Wilhelmsson P.K.I."/>
            <person name="Janitza P."/>
            <person name="Kern R."/>
            <person name="Heyl A."/>
            <person name="Rumpler F."/>
            <person name="Villalobos L.I.A.C."/>
            <person name="Clay J.M."/>
            <person name="Skokan R."/>
            <person name="Toyoda A."/>
            <person name="Suzuki Y."/>
            <person name="Kagoshima H."/>
            <person name="Schijlen E."/>
            <person name="Tajeshwar N."/>
            <person name="Catarino B."/>
            <person name="Hetherington A.J."/>
            <person name="Saltykova A."/>
            <person name="Bonnot C."/>
            <person name="Breuninger H."/>
            <person name="Symeonidi A."/>
            <person name="Radhakrishnan G.V."/>
            <person name="Van Nieuwerburgh F."/>
            <person name="Deforce D."/>
            <person name="Chang C."/>
            <person name="Karol K.G."/>
            <person name="Hedrich R."/>
            <person name="Ulvskov P."/>
            <person name="Glockner G."/>
            <person name="Delwiche C.F."/>
            <person name="Petrasek J."/>
            <person name="Van de Peer Y."/>
            <person name="Friml J."/>
            <person name="Beilby M."/>
            <person name="Dolan L."/>
            <person name="Kohara Y."/>
            <person name="Sugano S."/>
            <person name="Fujiyama A."/>
            <person name="Delaux P.-M."/>
            <person name="Quint M."/>
            <person name="TheiBen G."/>
            <person name="Hagemann M."/>
            <person name="Harholt J."/>
            <person name="Dunand C."/>
            <person name="Zachgo S."/>
            <person name="Langdale J."/>
            <person name="Maumus F."/>
            <person name="Straeten D.V.D."/>
            <person name="Gould S.B."/>
            <person name="Rensing S.A."/>
        </authorList>
    </citation>
    <scope>NUCLEOTIDE SEQUENCE [LARGE SCALE GENOMIC DNA]</scope>
    <source>
        <strain evidence="2 3">S276</strain>
    </source>
</reference>
<dbReference type="EMBL" id="BFEA01000126">
    <property type="protein sequence ID" value="GBG70146.1"/>
    <property type="molecule type" value="Genomic_DNA"/>
</dbReference>
<feature type="region of interest" description="Disordered" evidence="1">
    <location>
        <begin position="91"/>
        <end position="117"/>
    </location>
</feature>
<protein>
    <submittedName>
        <fullName evidence="2">Uncharacterized protein</fullName>
    </submittedName>
</protein>